<sequence length="133" mass="14130">MTTISAQERTKTAIETDIEIESGTGTVPGSGTRTGTAPGSGTRTGIAPGSGTRTGIAPGSGTRTGTAPGCGTRIDIEIKTVTAIKTTAKTADTENKRINFDLCPLERNWRHICIIKKLLKYLRPAKRPDDHCY</sequence>
<feature type="compositionally biased region" description="Polar residues" evidence="1">
    <location>
        <begin position="23"/>
        <end position="43"/>
    </location>
</feature>
<evidence type="ECO:0000313" key="3">
    <source>
        <dbReference type="Proteomes" id="UP000299102"/>
    </source>
</evidence>
<dbReference type="EMBL" id="BGZK01001140">
    <property type="protein sequence ID" value="GBP72297.1"/>
    <property type="molecule type" value="Genomic_DNA"/>
</dbReference>
<organism evidence="2 3">
    <name type="scientific">Eumeta variegata</name>
    <name type="common">Bagworm moth</name>
    <name type="synonym">Eumeta japonica</name>
    <dbReference type="NCBI Taxonomy" id="151549"/>
    <lineage>
        <taxon>Eukaryota</taxon>
        <taxon>Metazoa</taxon>
        <taxon>Ecdysozoa</taxon>
        <taxon>Arthropoda</taxon>
        <taxon>Hexapoda</taxon>
        <taxon>Insecta</taxon>
        <taxon>Pterygota</taxon>
        <taxon>Neoptera</taxon>
        <taxon>Endopterygota</taxon>
        <taxon>Lepidoptera</taxon>
        <taxon>Glossata</taxon>
        <taxon>Ditrysia</taxon>
        <taxon>Tineoidea</taxon>
        <taxon>Psychidae</taxon>
        <taxon>Oiketicinae</taxon>
        <taxon>Eumeta</taxon>
    </lineage>
</organism>
<name>A0A4C1YCU7_EUMVA</name>
<evidence type="ECO:0000256" key="1">
    <source>
        <dbReference type="SAM" id="MobiDB-lite"/>
    </source>
</evidence>
<dbReference type="Proteomes" id="UP000299102">
    <property type="component" value="Unassembled WGS sequence"/>
</dbReference>
<accession>A0A4C1YCU7</accession>
<reference evidence="2 3" key="1">
    <citation type="journal article" date="2019" name="Commun. Biol.">
        <title>The bagworm genome reveals a unique fibroin gene that provides high tensile strength.</title>
        <authorList>
            <person name="Kono N."/>
            <person name="Nakamura H."/>
            <person name="Ohtoshi R."/>
            <person name="Tomita M."/>
            <person name="Numata K."/>
            <person name="Arakawa K."/>
        </authorList>
    </citation>
    <scope>NUCLEOTIDE SEQUENCE [LARGE SCALE GENOMIC DNA]</scope>
</reference>
<gene>
    <name evidence="2" type="ORF">EVAR_24865_1</name>
</gene>
<evidence type="ECO:0000313" key="2">
    <source>
        <dbReference type="EMBL" id="GBP72297.1"/>
    </source>
</evidence>
<proteinExistence type="predicted"/>
<keyword evidence="3" id="KW-1185">Reference proteome</keyword>
<dbReference type="AlphaFoldDB" id="A0A4C1YCU7"/>
<comment type="caution">
    <text evidence="2">The sequence shown here is derived from an EMBL/GenBank/DDBJ whole genome shotgun (WGS) entry which is preliminary data.</text>
</comment>
<protein>
    <submittedName>
        <fullName evidence="2">Uncharacterized protein</fullName>
    </submittedName>
</protein>
<feature type="region of interest" description="Disordered" evidence="1">
    <location>
        <begin position="19"/>
        <end position="70"/>
    </location>
</feature>